<dbReference type="Proteomes" id="UP000499080">
    <property type="component" value="Unassembled WGS sequence"/>
</dbReference>
<reference evidence="1 2" key="1">
    <citation type="journal article" date="2019" name="Sci. Rep.">
        <title>Orb-weaving spider Araneus ventricosus genome elucidates the spidroin gene catalogue.</title>
        <authorList>
            <person name="Kono N."/>
            <person name="Nakamura H."/>
            <person name="Ohtoshi R."/>
            <person name="Moran D.A.P."/>
            <person name="Shinohara A."/>
            <person name="Yoshida Y."/>
            <person name="Fujiwara M."/>
            <person name="Mori M."/>
            <person name="Tomita M."/>
            <person name="Arakawa K."/>
        </authorList>
    </citation>
    <scope>NUCLEOTIDE SEQUENCE [LARGE SCALE GENOMIC DNA]</scope>
</reference>
<dbReference type="EMBL" id="BGPR01177847">
    <property type="protein sequence ID" value="GBM52777.1"/>
    <property type="molecule type" value="Genomic_DNA"/>
</dbReference>
<proteinExistence type="predicted"/>
<dbReference type="AlphaFoldDB" id="A0A4Y2GHX5"/>
<gene>
    <name evidence="1" type="ORF">AVEN_140636_1</name>
</gene>
<evidence type="ECO:0000313" key="1">
    <source>
        <dbReference type="EMBL" id="GBM52777.1"/>
    </source>
</evidence>
<comment type="caution">
    <text evidence="1">The sequence shown here is derived from an EMBL/GenBank/DDBJ whole genome shotgun (WGS) entry which is preliminary data.</text>
</comment>
<keyword evidence="2" id="KW-1185">Reference proteome</keyword>
<protein>
    <submittedName>
        <fullName evidence="1">Uncharacterized protein</fullName>
    </submittedName>
</protein>
<sequence>MVWSGEHRVLMMDAYLKNDDCVITSQPLFRRHFGLDGNAKFLIRKPFCASQNSEKAVLRSPQRSACRHATAMEFSDQSVRRILLLDLKFHPYKMMVMQEIKDRDWANSRESSEAK</sequence>
<organism evidence="1 2">
    <name type="scientific">Araneus ventricosus</name>
    <name type="common">Orbweaver spider</name>
    <name type="synonym">Epeira ventricosa</name>
    <dbReference type="NCBI Taxonomy" id="182803"/>
    <lineage>
        <taxon>Eukaryota</taxon>
        <taxon>Metazoa</taxon>
        <taxon>Ecdysozoa</taxon>
        <taxon>Arthropoda</taxon>
        <taxon>Chelicerata</taxon>
        <taxon>Arachnida</taxon>
        <taxon>Araneae</taxon>
        <taxon>Araneomorphae</taxon>
        <taxon>Entelegynae</taxon>
        <taxon>Araneoidea</taxon>
        <taxon>Araneidae</taxon>
        <taxon>Araneus</taxon>
    </lineage>
</organism>
<evidence type="ECO:0000313" key="2">
    <source>
        <dbReference type="Proteomes" id="UP000499080"/>
    </source>
</evidence>
<accession>A0A4Y2GHX5</accession>
<name>A0A4Y2GHX5_ARAVE</name>
<dbReference type="OrthoDB" id="6513831at2759"/>